<accession>A0ABR8UFR0</accession>
<proteinExistence type="predicted"/>
<name>A0ABR8UFR0_9GAMM</name>
<dbReference type="Pfam" id="PF07237">
    <property type="entry name" value="DUF1428"/>
    <property type="match status" value="1"/>
</dbReference>
<dbReference type="Proteomes" id="UP000647183">
    <property type="component" value="Unassembled WGS sequence"/>
</dbReference>
<protein>
    <submittedName>
        <fullName evidence="1">DUF1428 family protein</fullName>
    </submittedName>
</protein>
<dbReference type="InterPro" id="IPR011008">
    <property type="entry name" value="Dimeric_a/b-barrel"/>
</dbReference>
<evidence type="ECO:0000313" key="1">
    <source>
        <dbReference type="EMBL" id="MBD7986873.1"/>
    </source>
</evidence>
<reference evidence="1 2" key="1">
    <citation type="submission" date="2020-08" db="EMBL/GenBank/DDBJ databases">
        <title>A Genomic Blueprint of the Chicken Gut Microbiome.</title>
        <authorList>
            <person name="Gilroy R."/>
            <person name="Ravi A."/>
            <person name="Getino M."/>
            <person name="Pursley I."/>
            <person name="Horton D.L."/>
            <person name="Alikhan N.-F."/>
            <person name="Baker D."/>
            <person name="Gharbi K."/>
            <person name="Hall N."/>
            <person name="Watson M."/>
            <person name="Adriaenssens E.M."/>
            <person name="Foster-Nyarko E."/>
            <person name="Jarju S."/>
            <person name="Secka A."/>
            <person name="Antonio M."/>
            <person name="Oren A."/>
            <person name="Chaudhuri R."/>
            <person name="La Ragione R.M."/>
            <person name="Hildebrand F."/>
            <person name="Pallen M.J."/>
        </authorList>
    </citation>
    <scope>NUCLEOTIDE SEQUENCE [LARGE SCALE GENOMIC DNA]</scope>
    <source>
        <strain evidence="1 2">Sa2BVA3</strain>
    </source>
</reference>
<evidence type="ECO:0000313" key="2">
    <source>
        <dbReference type="Proteomes" id="UP000647183"/>
    </source>
</evidence>
<dbReference type="InterPro" id="IPR009874">
    <property type="entry name" value="DUF1428"/>
</dbReference>
<comment type="caution">
    <text evidence="1">The sequence shown here is derived from an EMBL/GenBank/DDBJ whole genome shotgun (WGS) entry which is preliminary data.</text>
</comment>
<dbReference type="EMBL" id="JACSQJ010000001">
    <property type="protein sequence ID" value="MBD7986873.1"/>
    <property type="molecule type" value="Genomic_DNA"/>
</dbReference>
<dbReference type="Gene3D" id="3.30.70.100">
    <property type="match status" value="1"/>
</dbReference>
<gene>
    <name evidence="1" type="ORF">H9645_02375</name>
</gene>
<organism evidence="1 2">
    <name type="scientific">Luteimonas colneyensis</name>
    <dbReference type="NCBI Taxonomy" id="2762230"/>
    <lineage>
        <taxon>Bacteria</taxon>
        <taxon>Pseudomonadati</taxon>
        <taxon>Pseudomonadota</taxon>
        <taxon>Gammaproteobacteria</taxon>
        <taxon>Lysobacterales</taxon>
        <taxon>Lysobacteraceae</taxon>
        <taxon>Luteimonas</taxon>
    </lineage>
</organism>
<keyword evidence="2" id="KW-1185">Reference proteome</keyword>
<dbReference type="SUPFAM" id="SSF54909">
    <property type="entry name" value="Dimeric alpha+beta barrel"/>
    <property type="match status" value="1"/>
</dbReference>
<sequence>MEEGEQVVFSWVTWPDKATADDAWEKMQNDPAMEEFDMPFDGRRMIWGGFEAVFER</sequence>